<dbReference type="SUPFAM" id="SSF52833">
    <property type="entry name" value="Thioredoxin-like"/>
    <property type="match status" value="1"/>
</dbReference>
<comment type="similarity">
    <text evidence="1">Belongs to the SH3BGR family.</text>
</comment>
<reference evidence="3" key="1">
    <citation type="submission" date="2022-07" db="EMBL/GenBank/DDBJ databases">
        <title>Genome Sequence of Agrocybe chaxingu.</title>
        <authorList>
            <person name="Buettner E."/>
        </authorList>
    </citation>
    <scope>NUCLEOTIDE SEQUENCE</scope>
    <source>
        <strain evidence="3">MP-N11</strain>
    </source>
</reference>
<comment type="caution">
    <text evidence="3">The sequence shown here is derived from an EMBL/GenBank/DDBJ whole genome shotgun (WGS) entry which is preliminary data.</text>
</comment>
<evidence type="ECO:0000256" key="1">
    <source>
        <dbReference type="ARBA" id="ARBA00007764"/>
    </source>
</evidence>
<dbReference type="InterPro" id="IPR051033">
    <property type="entry name" value="SH3BGR"/>
</dbReference>
<gene>
    <name evidence="3" type="ORF">NLJ89_g1105</name>
</gene>
<sequence length="276" mass="30444">MPSPPISLFMTTIASQPALRQRQEYILRILQVKKIPYTVYDLASDEDAKRLWRRKAPSNNQQLPGILVGAKFPGTFSEFEDAVENDELDIFLRLNDEWDPKIDEDRPMPEAKPVGVPGAMTPLEVTPEHIKKKILAQSPSPSPLKKQIPVNKRVGEFDLGDELNGYGLQGVKVTMDELRDLISELGLEGDEAGDLVKGLSDATASDAKGSNPLPEAAPTETEVSKRLDVKESREDTKEGKTEAAMTEAPEKKNAAPDKEDPEKKEEGTIKASSLKE</sequence>
<dbReference type="InterPro" id="IPR036249">
    <property type="entry name" value="Thioredoxin-like_sf"/>
</dbReference>
<dbReference type="InterPro" id="IPR006993">
    <property type="entry name" value="Glut_rich_SH3-bd"/>
</dbReference>
<dbReference type="PANTHER" id="PTHR12232:SF0">
    <property type="entry name" value="THIOREDOXIN DOMAIN-CONTAINING PROTEIN"/>
    <property type="match status" value="1"/>
</dbReference>
<dbReference type="Gene3D" id="3.40.30.10">
    <property type="entry name" value="Glutaredoxin"/>
    <property type="match status" value="1"/>
</dbReference>
<dbReference type="PANTHER" id="PTHR12232">
    <property type="entry name" value="SH3 DOMAIN-BINDING GLUTAMIC ACID-RICH-LIKE PROTEIN"/>
    <property type="match status" value="1"/>
</dbReference>
<dbReference type="GO" id="GO:0005737">
    <property type="term" value="C:cytoplasm"/>
    <property type="evidence" value="ECO:0007669"/>
    <property type="project" value="TreeGrafter"/>
</dbReference>
<accession>A0A9W8N0R6</accession>
<feature type="compositionally biased region" description="Basic and acidic residues" evidence="2">
    <location>
        <begin position="222"/>
        <end position="241"/>
    </location>
</feature>
<dbReference type="Pfam" id="PF04908">
    <property type="entry name" value="SH3BGR"/>
    <property type="match status" value="1"/>
</dbReference>
<evidence type="ECO:0000256" key="2">
    <source>
        <dbReference type="SAM" id="MobiDB-lite"/>
    </source>
</evidence>
<dbReference type="Proteomes" id="UP001148786">
    <property type="component" value="Unassembled WGS sequence"/>
</dbReference>
<dbReference type="EMBL" id="JANKHO010000054">
    <property type="protein sequence ID" value="KAJ3516469.1"/>
    <property type="molecule type" value="Genomic_DNA"/>
</dbReference>
<name>A0A9W8N0R6_9AGAR</name>
<feature type="region of interest" description="Disordered" evidence="2">
    <location>
        <begin position="197"/>
        <end position="276"/>
    </location>
</feature>
<feature type="compositionally biased region" description="Basic and acidic residues" evidence="2">
    <location>
        <begin position="248"/>
        <end position="276"/>
    </location>
</feature>
<dbReference type="AlphaFoldDB" id="A0A9W8N0R6"/>
<keyword evidence="4" id="KW-1185">Reference proteome</keyword>
<dbReference type="OrthoDB" id="9932926at2759"/>
<protein>
    <recommendedName>
        <fullName evidence="5">SH3 domain-binding glutamic acid-rich protein</fullName>
    </recommendedName>
</protein>
<evidence type="ECO:0000313" key="3">
    <source>
        <dbReference type="EMBL" id="KAJ3516469.1"/>
    </source>
</evidence>
<proteinExistence type="inferred from homology"/>
<evidence type="ECO:0000313" key="4">
    <source>
        <dbReference type="Proteomes" id="UP001148786"/>
    </source>
</evidence>
<organism evidence="3 4">
    <name type="scientific">Agrocybe chaxingu</name>
    <dbReference type="NCBI Taxonomy" id="84603"/>
    <lineage>
        <taxon>Eukaryota</taxon>
        <taxon>Fungi</taxon>
        <taxon>Dikarya</taxon>
        <taxon>Basidiomycota</taxon>
        <taxon>Agaricomycotina</taxon>
        <taxon>Agaricomycetes</taxon>
        <taxon>Agaricomycetidae</taxon>
        <taxon>Agaricales</taxon>
        <taxon>Agaricineae</taxon>
        <taxon>Strophariaceae</taxon>
        <taxon>Agrocybe</taxon>
    </lineage>
</organism>
<evidence type="ECO:0008006" key="5">
    <source>
        <dbReference type="Google" id="ProtNLM"/>
    </source>
</evidence>